<proteinExistence type="predicted"/>
<accession>A0ABV0TQK0</accession>
<keyword evidence="3" id="KW-1185">Reference proteome</keyword>
<sequence length="103" mass="11513">MASCHVCSRSHSDGWPGDDSVQDGWRGSCGTVVRPDASTSKMTVKSALTWFRCGENIMNNFKLHKERFSLSNSNLISDGTRFCTAQKTPVWSIPQVNRYIGNR</sequence>
<protein>
    <submittedName>
        <fullName evidence="2">Uncharacterized protein</fullName>
    </submittedName>
</protein>
<dbReference type="Proteomes" id="UP001482620">
    <property type="component" value="Unassembled WGS sequence"/>
</dbReference>
<gene>
    <name evidence="2" type="ORF">ILYODFUR_039194</name>
</gene>
<organism evidence="2 3">
    <name type="scientific">Ilyodon furcidens</name>
    <name type="common">goldbreast splitfin</name>
    <dbReference type="NCBI Taxonomy" id="33524"/>
    <lineage>
        <taxon>Eukaryota</taxon>
        <taxon>Metazoa</taxon>
        <taxon>Chordata</taxon>
        <taxon>Craniata</taxon>
        <taxon>Vertebrata</taxon>
        <taxon>Euteleostomi</taxon>
        <taxon>Actinopterygii</taxon>
        <taxon>Neopterygii</taxon>
        <taxon>Teleostei</taxon>
        <taxon>Neoteleostei</taxon>
        <taxon>Acanthomorphata</taxon>
        <taxon>Ovalentaria</taxon>
        <taxon>Atherinomorphae</taxon>
        <taxon>Cyprinodontiformes</taxon>
        <taxon>Goodeidae</taxon>
        <taxon>Ilyodon</taxon>
    </lineage>
</organism>
<dbReference type="EMBL" id="JAHRIQ010046123">
    <property type="protein sequence ID" value="MEQ2235200.1"/>
    <property type="molecule type" value="Genomic_DNA"/>
</dbReference>
<comment type="caution">
    <text evidence="2">The sequence shown here is derived from an EMBL/GenBank/DDBJ whole genome shotgun (WGS) entry which is preliminary data.</text>
</comment>
<evidence type="ECO:0000313" key="2">
    <source>
        <dbReference type="EMBL" id="MEQ2235200.1"/>
    </source>
</evidence>
<name>A0ABV0TQK0_9TELE</name>
<feature type="region of interest" description="Disordered" evidence="1">
    <location>
        <begin position="1"/>
        <end position="24"/>
    </location>
</feature>
<evidence type="ECO:0000256" key="1">
    <source>
        <dbReference type="SAM" id="MobiDB-lite"/>
    </source>
</evidence>
<reference evidence="2 3" key="1">
    <citation type="submission" date="2021-06" db="EMBL/GenBank/DDBJ databases">
        <authorList>
            <person name="Palmer J.M."/>
        </authorList>
    </citation>
    <scope>NUCLEOTIDE SEQUENCE [LARGE SCALE GENOMIC DNA]</scope>
    <source>
        <strain evidence="3">if_2019</strain>
        <tissue evidence="2">Muscle</tissue>
    </source>
</reference>
<evidence type="ECO:0000313" key="3">
    <source>
        <dbReference type="Proteomes" id="UP001482620"/>
    </source>
</evidence>